<dbReference type="KEGG" id="bgh:BDBG_17561"/>
<protein>
    <submittedName>
        <fullName evidence="1">Uncharacterized protein</fullName>
    </submittedName>
</protein>
<dbReference type="OrthoDB" id="4190898at2759"/>
<evidence type="ECO:0000313" key="1">
    <source>
        <dbReference type="EMBL" id="OAT11727.1"/>
    </source>
</evidence>
<name>A0A179UX97_BLAGS</name>
<dbReference type="Proteomes" id="UP000002038">
    <property type="component" value="Unassembled WGS sequence"/>
</dbReference>
<accession>A0A179UX97</accession>
<dbReference type="EMBL" id="GG657464">
    <property type="protein sequence ID" value="OAT11727.1"/>
    <property type="molecule type" value="Genomic_DNA"/>
</dbReference>
<evidence type="ECO:0000313" key="2">
    <source>
        <dbReference type="Proteomes" id="UP000002038"/>
    </source>
</evidence>
<dbReference type="VEuPathDB" id="FungiDB:BDBG_17561"/>
<dbReference type="RefSeq" id="XP_031580006.1">
    <property type="nucleotide sequence ID" value="XM_031725251.1"/>
</dbReference>
<proteinExistence type="predicted"/>
<sequence>MLTEKEDGVAMMMRRTGEGLNTDKLTDRRDDISLQGTATTTTAVREAGEDVAMKVILPRLIDITASAFNLTFLAVTETTAAS</sequence>
<dbReference type="GeneID" id="42529217"/>
<organism evidence="1 2">
    <name type="scientific">Blastomyces gilchristii (strain SLH14081)</name>
    <name type="common">Blastomyces dermatitidis</name>
    <dbReference type="NCBI Taxonomy" id="559298"/>
    <lineage>
        <taxon>Eukaryota</taxon>
        <taxon>Fungi</taxon>
        <taxon>Dikarya</taxon>
        <taxon>Ascomycota</taxon>
        <taxon>Pezizomycotina</taxon>
        <taxon>Eurotiomycetes</taxon>
        <taxon>Eurotiomycetidae</taxon>
        <taxon>Onygenales</taxon>
        <taxon>Ajellomycetaceae</taxon>
        <taxon>Blastomyces</taxon>
    </lineage>
</organism>
<reference evidence="2" key="1">
    <citation type="journal article" date="2015" name="PLoS Genet.">
        <title>The dynamic genome and transcriptome of the human fungal pathogen Blastomyces and close relative Emmonsia.</title>
        <authorList>
            <person name="Munoz J.F."/>
            <person name="Gauthier G.M."/>
            <person name="Desjardins C.A."/>
            <person name="Gallo J.E."/>
            <person name="Holder J."/>
            <person name="Sullivan T.D."/>
            <person name="Marty A.J."/>
            <person name="Carmen J.C."/>
            <person name="Chen Z."/>
            <person name="Ding L."/>
            <person name="Gujja S."/>
            <person name="Magrini V."/>
            <person name="Misas E."/>
            <person name="Mitreva M."/>
            <person name="Priest M."/>
            <person name="Saif S."/>
            <person name="Whiston E.A."/>
            <person name="Young S."/>
            <person name="Zeng Q."/>
            <person name="Goldman W.E."/>
            <person name="Mardis E.R."/>
            <person name="Taylor J.W."/>
            <person name="McEwen J.G."/>
            <person name="Clay O.K."/>
            <person name="Klein B.S."/>
            <person name="Cuomo C.A."/>
        </authorList>
    </citation>
    <scope>NUCLEOTIDE SEQUENCE [LARGE SCALE GENOMIC DNA]</scope>
    <source>
        <strain evidence="2">SLH14081</strain>
    </source>
</reference>
<keyword evidence="2" id="KW-1185">Reference proteome</keyword>
<gene>
    <name evidence="1" type="ORF">BDBG_17561</name>
</gene>
<dbReference type="AlphaFoldDB" id="A0A179UX97"/>